<dbReference type="AlphaFoldDB" id="A0A0B3Y6M9"/>
<sequence>MKNIKIDRFNVGKGLPPFIIAELSGNHNHDLNLALQMVDAAANAGVHALKLQTYTADTMTINVSKGEFFIDDENSLWHGSSLYELYQKAYTPWEWHHAIFERAKARGMTAFSTPFDSTAVDFLESLDVPCYKIASFENTDHSLLAKVAQTGKPVIVSTGMASLVEIAEAVEVLENNGCSEYILLKCTSQYPADPINANLATIEHMKQMFNCQVGLSDHTTGIGVAVAATALGATVIEKHFVIDRNAGGVDAAFSLEPSEFTALVDETKRAAIAVGGVNYGCTSSELHSRVHRRSLYVCEDLAPGDVLTESNLRAIRPGLGLAVKHLSTLLGKPVTKAVHKGTPMSWDLV</sequence>
<dbReference type="RefSeq" id="WP_039223097.1">
    <property type="nucleotide sequence ID" value="NZ_JWLW01000066.1"/>
</dbReference>
<dbReference type="InterPro" id="IPR006190">
    <property type="entry name" value="SAF_AFP_Neu5Ac"/>
</dbReference>
<dbReference type="GO" id="GO:0047444">
    <property type="term" value="F:N-acylneuraminate-9-phosphate synthase activity"/>
    <property type="evidence" value="ECO:0007669"/>
    <property type="project" value="TreeGrafter"/>
</dbReference>
<dbReference type="PANTHER" id="PTHR42966:SF2">
    <property type="entry name" value="PSEUDAMINIC ACID SYNTHASE"/>
    <property type="match status" value="1"/>
</dbReference>
<dbReference type="Pfam" id="PF03102">
    <property type="entry name" value="NeuB"/>
    <property type="match status" value="1"/>
</dbReference>
<protein>
    <submittedName>
        <fullName evidence="2">N-acetylneuraminate synthase</fullName>
    </submittedName>
</protein>
<proteinExistence type="predicted"/>
<dbReference type="InterPro" id="IPR057736">
    <property type="entry name" value="SAF_PseI/NeuA/NeuB"/>
</dbReference>
<dbReference type="InterPro" id="IPR020030">
    <property type="entry name" value="Pseudaminic_synth_PseI"/>
</dbReference>
<accession>A0A0B3Y6M9</accession>
<dbReference type="EMBL" id="JWLW01000066">
    <property type="protein sequence ID" value="KHT44481.1"/>
    <property type="molecule type" value="Genomic_DNA"/>
</dbReference>
<dbReference type="CDD" id="cd11615">
    <property type="entry name" value="SAF_NeuB_like"/>
    <property type="match status" value="1"/>
</dbReference>
<dbReference type="InterPro" id="IPR013132">
    <property type="entry name" value="PseI/NeuA/B-like_N"/>
</dbReference>
<feature type="domain" description="AFP-like" evidence="1">
    <location>
        <begin position="294"/>
        <end position="349"/>
    </location>
</feature>
<dbReference type="Gene3D" id="3.20.20.70">
    <property type="entry name" value="Aldolase class I"/>
    <property type="match status" value="1"/>
</dbReference>
<dbReference type="Pfam" id="PF08666">
    <property type="entry name" value="SAF"/>
    <property type="match status" value="1"/>
</dbReference>
<keyword evidence="3" id="KW-1185">Reference proteome</keyword>
<dbReference type="InterPro" id="IPR013785">
    <property type="entry name" value="Aldolase_TIM"/>
</dbReference>
<evidence type="ECO:0000259" key="1">
    <source>
        <dbReference type="PROSITE" id="PS50844"/>
    </source>
</evidence>
<dbReference type="NCBIfam" id="TIGR03586">
    <property type="entry name" value="PseI"/>
    <property type="match status" value="1"/>
</dbReference>
<name>A0A0B3Y6M9_9ALTE</name>
<dbReference type="SUPFAM" id="SSF51269">
    <property type="entry name" value="AFP III-like domain"/>
    <property type="match status" value="1"/>
</dbReference>
<organism evidence="2 3">
    <name type="scientific">Alteromonas marina</name>
    <dbReference type="NCBI Taxonomy" id="203795"/>
    <lineage>
        <taxon>Bacteria</taxon>
        <taxon>Pseudomonadati</taxon>
        <taxon>Pseudomonadota</taxon>
        <taxon>Gammaproteobacteria</taxon>
        <taxon>Alteromonadales</taxon>
        <taxon>Alteromonadaceae</taxon>
        <taxon>Alteromonas/Salinimonas group</taxon>
        <taxon>Alteromonas</taxon>
    </lineage>
</organism>
<dbReference type="InterPro" id="IPR051690">
    <property type="entry name" value="PseI-like"/>
</dbReference>
<dbReference type="SMART" id="SM00858">
    <property type="entry name" value="SAF"/>
    <property type="match status" value="1"/>
</dbReference>
<gene>
    <name evidence="2" type="ORF">RJ41_16525</name>
</gene>
<evidence type="ECO:0000313" key="2">
    <source>
        <dbReference type="EMBL" id="KHT44481.1"/>
    </source>
</evidence>
<dbReference type="SUPFAM" id="SSF51569">
    <property type="entry name" value="Aldolase"/>
    <property type="match status" value="1"/>
</dbReference>
<dbReference type="OrthoDB" id="9781701at2"/>
<dbReference type="GO" id="GO:0016051">
    <property type="term" value="P:carbohydrate biosynthetic process"/>
    <property type="evidence" value="ECO:0007669"/>
    <property type="project" value="InterPro"/>
</dbReference>
<dbReference type="PROSITE" id="PS50844">
    <property type="entry name" value="AFP_LIKE"/>
    <property type="match status" value="1"/>
</dbReference>
<dbReference type="InterPro" id="IPR036732">
    <property type="entry name" value="AFP_Neu5c_C_sf"/>
</dbReference>
<dbReference type="InterPro" id="IPR013974">
    <property type="entry name" value="SAF"/>
</dbReference>
<reference evidence="2 3" key="1">
    <citation type="submission" date="2014-12" db="EMBL/GenBank/DDBJ databases">
        <title>Genome sequencing of Alteromonas marina AD001.</title>
        <authorList>
            <person name="Adrian T.G.S."/>
            <person name="Chan K.G."/>
        </authorList>
    </citation>
    <scope>NUCLEOTIDE SEQUENCE [LARGE SCALE GENOMIC DNA]</scope>
    <source>
        <strain evidence="2 3">AD001</strain>
    </source>
</reference>
<evidence type="ECO:0000313" key="3">
    <source>
        <dbReference type="Proteomes" id="UP000031197"/>
    </source>
</evidence>
<dbReference type="Gene3D" id="3.90.1210.10">
    <property type="entry name" value="Antifreeze-like/N-acetylneuraminic acid synthase C-terminal domain"/>
    <property type="match status" value="1"/>
</dbReference>
<dbReference type="Proteomes" id="UP000031197">
    <property type="component" value="Unassembled WGS sequence"/>
</dbReference>
<dbReference type="PANTHER" id="PTHR42966">
    <property type="entry name" value="N-ACETYLNEURAMINATE SYNTHASE"/>
    <property type="match status" value="1"/>
</dbReference>
<comment type="caution">
    <text evidence="2">The sequence shown here is derived from an EMBL/GenBank/DDBJ whole genome shotgun (WGS) entry which is preliminary data.</text>
</comment>